<accession>A0ABV8STW5</accession>
<dbReference type="EMBL" id="JBHSDU010000003">
    <property type="protein sequence ID" value="MFC4310565.1"/>
    <property type="molecule type" value="Genomic_DNA"/>
</dbReference>
<sequence>MAASPTWRDVLCPSPLDAIVRCALAWLAAGFAALGCLLGAAASAAETPVRFEVRSAYVEPADRVYELNATLNFDLPEGARAAIREGVPLTLHLEIVVKRQRSYWLDETVATLDQSYELAYRALSERYLVRNLNSGEQASYATLDAALDALRVISRLPILDQALVSPNRRHEISVRGSLDVRTMPDALRFVLFWSDDWRQRSEWYTWSPQL</sequence>
<dbReference type="InterPro" id="IPR025500">
    <property type="entry name" value="DUF4390"/>
</dbReference>
<evidence type="ECO:0000313" key="2">
    <source>
        <dbReference type="Proteomes" id="UP001595904"/>
    </source>
</evidence>
<protein>
    <submittedName>
        <fullName evidence="1">DUF4390 domain-containing protein</fullName>
    </submittedName>
</protein>
<organism evidence="1 2">
    <name type="scientific">Steroidobacter flavus</name>
    <dbReference type="NCBI Taxonomy" id="1842136"/>
    <lineage>
        <taxon>Bacteria</taxon>
        <taxon>Pseudomonadati</taxon>
        <taxon>Pseudomonadota</taxon>
        <taxon>Gammaproteobacteria</taxon>
        <taxon>Steroidobacterales</taxon>
        <taxon>Steroidobacteraceae</taxon>
        <taxon>Steroidobacter</taxon>
    </lineage>
</organism>
<gene>
    <name evidence="1" type="ORF">ACFPN2_15850</name>
</gene>
<name>A0ABV8STW5_9GAMM</name>
<dbReference type="RefSeq" id="WP_380598145.1">
    <property type="nucleotide sequence ID" value="NZ_JBHSDU010000003.1"/>
</dbReference>
<proteinExistence type="predicted"/>
<dbReference type="Pfam" id="PF14334">
    <property type="entry name" value="DUF4390"/>
    <property type="match status" value="1"/>
</dbReference>
<dbReference type="Proteomes" id="UP001595904">
    <property type="component" value="Unassembled WGS sequence"/>
</dbReference>
<reference evidence="2" key="1">
    <citation type="journal article" date="2019" name="Int. J. Syst. Evol. Microbiol.">
        <title>The Global Catalogue of Microorganisms (GCM) 10K type strain sequencing project: providing services to taxonomists for standard genome sequencing and annotation.</title>
        <authorList>
            <consortium name="The Broad Institute Genomics Platform"/>
            <consortium name="The Broad Institute Genome Sequencing Center for Infectious Disease"/>
            <person name="Wu L."/>
            <person name="Ma J."/>
        </authorList>
    </citation>
    <scope>NUCLEOTIDE SEQUENCE [LARGE SCALE GENOMIC DNA]</scope>
    <source>
        <strain evidence="2">CGMCC 1.10759</strain>
    </source>
</reference>
<comment type="caution">
    <text evidence="1">The sequence shown here is derived from an EMBL/GenBank/DDBJ whole genome shotgun (WGS) entry which is preliminary data.</text>
</comment>
<keyword evidence="2" id="KW-1185">Reference proteome</keyword>
<evidence type="ECO:0000313" key="1">
    <source>
        <dbReference type="EMBL" id="MFC4310565.1"/>
    </source>
</evidence>